<feature type="transmembrane region" description="Helical" evidence="3">
    <location>
        <begin position="427"/>
        <end position="444"/>
    </location>
</feature>
<dbReference type="GO" id="GO:0008168">
    <property type="term" value="F:methyltransferase activity"/>
    <property type="evidence" value="ECO:0007669"/>
    <property type="project" value="UniProtKB-KW"/>
</dbReference>
<dbReference type="CDD" id="cd02440">
    <property type="entry name" value="AdoMet_MTases"/>
    <property type="match status" value="1"/>
</dbReference>
<dbReference type="GO" id="GO:0032259">
    <property type="term" value="P:methylation"/>
    <property type="evidence" value="ECO:0007669"/>
    <property type="project" value="UniProtKB-KW"/>
</dbReference>
<reference evidence="4 5" key="1">
    <citation type="submission" date="2020-08" db="EMBL/GenBank/DDBJ databases">
        <title>Sequencing the genomes of 1000 actinobacteria strains.</title>
        <authorList>
            <person name="Klenk H.-P."/>
        </authorList>
    </citation>
    <scope>NUCLEOTIDE SEQUENCE [LARGE SCALE GENOMIC DNA]</scope>
    <source>
        <strain evidence="4 5">DSM 44551</strain>
    </source>
</reference>
<feature type="transmembrane region" description="Helical" evidence="3">
    <location>
        <begin position="56"/>
        <end position="77"/>
    </location>
</feature>
<name>A0A7W8QLU8_9ACTN</name>
<keyword evidence="3" id="KW-0472">Membrane</keyword>
<feature type="region of interest" description="Disordered" evidence="2">
    <location>
        <begin position="222"/>
        <end position="245"/>
    </location>
</feature>
<feature type="transmembrane region" description="Helical" evidence="3">
    <location>
        <begin position="122"/>
        <end position="149"/>
    </location>
</feature>
<feature type="transmembrane region" description="Helical" evidence="3">
    <location>
        <begin position="306"/>
        <end position="325"/>
    </location>
</feature>
<feature type="transmembrane region" description="Helical" evidence="3">
    <location>
        <begin position="331"/>
        <end position="357"/>
    </location>
</feature>
<feature type="transmembrane region" description="Helical" evidence="3">
    <location>
        <begin position="24"/>
        <end position="44"/>
    </location>
</feature>
<evidence type="ECO:0000313" key="4">
    <source>
        <dbReference type="EMBL" id="MBB5432389.1"/>
    </source>
</evidence>
<dbReference type="RefSeq" id="WP_184391962.1">
    <property type="nucleotide sequence ID" value="NZ_BAAAJD010000042.1"/>
</dbReference>
<feature type="transmembrane region" description="Helical" evidence="3">
    <location>
        <begin position="398"/>
        <end position="415"/>
    </location>
</feature>
<feature type="transmembrane region" description="Helical" evidence="3">
    <location>
        <begin position="89"/>
        <end position="110"/>
    </location>
</feature>
<dbReference type="PANTHER" id="PTHR43317:SF1">
    <property type="entry name" value="THERMOSPERMINE SYNTHASE ACAULIS5"/>
    <property type="match status" value="1"/>
</dbReference>
<feature type="transmembrane region" description="Helical" evidence="3">
    <location>
        <begin position="254"/>
        <end position="273"/>
    </location>
</feature>
<organism evidence="4 5">
    <name type="scientific">Nocardiopsis composta</name>
    <dbReference type="NCBI Taxonomy" id="157465"/>
    <lineage>
        <taxon>Bacteria</taxon>
        <taxon>Bacillati</taxon>
        <taxon>Actinomycetota</taxon>
        <taxon>Actinomycetes</taxon>
        <taxon>Streptosporangiales</taxon>
        <taxon>Nocardiopsidaceae</taxon>
        <taxon>Nocardiopsis</taxon>
    </lineage>
</organism>
<protein>
    <submittedName>
        <fullName evidence="4">SAM-dependent methyltransferase</fullName>
    </submittedName>
</protein>
<dbReference type="EMBL" id="JACHDB010000001">
    <property type="protein sequence ID" value="MBB5432389.1"/>
    <property type="molecule type" value="Genomic_DNA"/>
</dbReference>
<feature type="transmembrane region" description="Helical" evidence="3">
    <location>
        <begin position="193"/>
        <end position="214"/>
    </location>
</feature>
<evidence type="ECO:0000313" key="5">
    <source>
        <dbReference type="Proteomes" id="UP000572635"/>
    </source>
</evidence>
<feature type="compositionally biased region" description="Low complexity" evidence="2">
    <location>
        <begin position="236"/>
        <end position="245"/>
    </location>
</feature>
<comment type="caution">
    <text evidence="4">The sequence shown here is derived from an EMBL/GenBank/DDBJ whole genome shotgun (WGS) entry which is preliminary data.</text>
</comment>
<proteinExistence type="predicted"/>
<accession>A0A7W8QLU8</accession>
<feature type="transmembrane region" description="Helical" evidence="3">
    <location>
        <begin position="474"/>
        <end position="491"/>
    </location>
</feature>
<feature type="transmembrane region" description="Helical" evidence="3">
    <location>
        <begin position="369"/>
        <end position="392"/>
    </location>
</feature>
<feature type="transmembrane region" description="Helical" evidence="3">
    <location>
        <begin position="279"/>
        <end position="299"/>
    </location>
</feature>
<keyword evidence="4" id="KW-0489">Methyltransferase</keyword>
<gene>
    <name evidence="4" type="ORF">HDA36_002473</name>
</gene>
<dbReference type="Proteomes" id="UP000572635">
    <property type="component" value="Unassembled WGS sequence"/>
</dbReference>
<evidence type="ECO:0000256" key="3">
    <source>
        <dbReference type="SAM" id="Phobius"/>
    </source>
</evidence>
<dbReference type="NCBIfam" id="NF037959">
    <property type="entry name" value="MFS_SpdSyn"/>
    <property type="match status" value="1"/>
</dbReference>
<feature type="transmembrane region" description="Helical" evidence="3">
    <location>
        <begin position="450"/>
        <end position="467"/>
    </location>
</feature>
<evidence type="ECO:0000256" key="2">
    <source>
        <dbReference type="SAM" id="MobiDB-lite"/>
    </source>
</evidence>
<dbReference type="SUPFAM" id="SSF53335">
    <property type="entry name" value="S-adenosyl-L-methionine-dependent methyltransferases"/>
    <property type="match status" value="1"/>
</dbReference>
<keyword evidence="5" id="KW-1185">Reference proteome</keyword>
<evidence type="ECO:0000256" key="1">
    <source>
        <dbReference type="ARBA" id="ARBA00023115"/>
    </source>
</evidence>
<feature type="transmembrane region" description="Helical" evidence="3">
    <location>
        <begin position="161"/>
        <end position="181"/>
    </location>
</feature>
<dbReference type="AlphaFoldDB" id="A0A7W8QLU8"/>
<dbReference type="Gene3D" id="3.40.50.150">
    <property type="entry name" value="Vaccinia Virus protein VP39"/>
    <property type="match status" value="1"/>
</dbReference>
<sequence length="761" mass="80168">MTTTEQTPPASTAAAPVRAAPYNVLFTAAILLSALLLFAVQPMVSKVLLPPYGGAAAVWTTSLLFFQTVLLIGYAYSHYAPRLLGRYHPLVHAALVLTPLAVLPIALPAWASPDGSAPVAAWLLLVLTAMVGLPFAVLSTTGPLIQAWYARLGLPRSDDPYFLYAASNVGSLTALIAYPFVVEPLLGIGAQAGWWAAGYGCFAVLMLGCVLVTLRRAKRNGGAPAPTPAEEDAPRPAETAPPASERAVTWRRRLLWIGLSALPSSLMQGATGYMSTDVAAVPLLWVIPLALFLLTYIIAFGVRRHGWVGGAVDVVLIGMLPVLFLSQASSILPIPVAVLATLAMLTAVSLACHGLLAADRPAPARLTEFFLITSLGGALGSLFNGVIAPLVFDRVLEYPLALIASALLALAARNSSRVLGRLAERRAARLTSIFLAGVLLMVYLTTEAAWVILAVALATMLAAMLTITRARARAIAFGVAGLALLVNSQFIQTDVVESGRTFFGSYMIREEDGVRRLAHGTTVHGFQPLDPEQASEPTSYYSRTGPVGDLFAAYGGDAGAVGVVGLGTGAIAAYGEDGQRFDFYEIDPEMVRIAEDPERFTYLSGCACDVRTVVGDGRLKLGEAPEGEYDVILLDAFTSDAIPTHMLTREALAEFAERLAPGGVLAVHVSNRNLELAPMVGATSAEAGLEGVVRYDPNTDTDGGEANPLATSSEWIALAPDAAALEPLTRSGAPNAGQWSPLPDDGPVWTDSYSSLLGILK</sequence>
<keyword evidence="3" id="KW-1133">Transmembrane helix</keyword>
<keyword evidence="3" id="KW-0812">Transmembrane</keyword>
<keyword evidence="4" id="KW-0808">Transferase</keyword>
<dbReference type="PANTHER" id="PTHR43317">
    <property type="entry name" value="THERMOSPERMINE SYNTHASE ACAULIS5"/>
    <property type="match status" value="1"/>
</dbReference>
<dbReference type="GO" id="GO:0006596">
    <property type="term" value="P:polyamine biosynthetic process"/>
    <property type="evidence" value="ECO:0007669"/>
    <property type="project" value="UniProtKB-KW"/>
</dbReference>
<keyword evidence="1" id="KW-0620">Polyamine biosynthesis</keyword>
<dbReference type="InterPro" id="IPR029063">
    <property type="entry name" value="SAM-dependent_MTases_sf"/>
</dbReference>